<dbReference type="EMBL" id="JAPCWZ010000003">
    <property type="protein sequence ID" value="KAK8874075.1"/>
    <property type="molecule type" value="Genomic_DNA"/>
</dbReference>
<dbReference type="SUPFAM" id="SSF144232">
    <property type="entry name" value="HIT/MYND zinc finger-like"/>
    <property type="match status" value="1"/>
</dbReference>
<evidence type="ECO:0000256" key="5">
    <source>
        <dbReference type="SAM" id="MobiDB-lite"/>
    </source>
</evidence>
<evidence type="ECO:0000256" key="3">
    <source>
        <dbReference type="ARBA" id="ARBA00022833"/>
    </source>
</evidence>
<dbReference type="PROSITE" id="PS01360">
    <property type="entry name" value="ZF_MYND_1"/>
    <property type="match status" value="1"/>
</dbReference>
<evidence type="ECO:0000313" key="8">
    <source>
        <dbReference type="EMBL" id="KAK8874075.1"/>
    </source>
</evidence>
<keyword evidence="2 4" id="KW-0863">Zinc-finger</keyword>
<feature type="region of interest" description="Disordered" evidence="5">
    <location>
        <begin position="1"/>
        <end position="21"/>
    </location>
</feature>
<dbReference type="InterPro" id="IPR046341">
    <property type="entry name" value="SET_dom_sf"/>
</dbReference>
<protein>
    <submittedName>
        <fullName evidence="8">SET domain-containing protein</fullName>
    </submittedName>
</protein>
<dbReference type="InterPro" id="IPR001214">
    <property type="entry name" value="SET_dom"/>
</dbReference>
<dbReference type="Pfam" id="PF01753">
    <property type="entry name" value="zf-MYND"/>
    <property type="match status" value="1"/>
</dbReference>
<proteinExistence type="predicted"/>
<dbReference type="SUPFAM" id="SSF82199">
    <property type="entry name" value="SET domain"/>
    <property type="match status" value="1"/>
</dbReference>
<dbReference type="PANTHER" id="PTHR12197">
    <property type="entry name" value="HISTONE-LYSINE N-METHYLTRANSFERASE SMYD"/>
    <property type="match status" value="1"/>
</dbReference>
<dbReference type="PROSITE" id="PS50865">
    <property type="entry name" value="ZF_MYND_2"/>
    <property type="match status" value="1"/>
</dbReference>
<dbReference type="InterPro" id="IPR050869">
    <property type="entry name" value="H3K4_H4K5_MeTrfase"/>
</dbReference>
<sequence length="561" mass="62297">MPTIPSTLTLHGTPASPGGRQLRAAQSFEPGEAIAYFAEPCIAIPDAPTQARVCNSCLLPSSTQPRLCTGCKAIAYCSVACQKADWSRVHKEECKVFKRVQDGAPGRSMPTPVRALVQMMLRTEEMESSTGLQLESHVEDFRGNSGSGESGPLEGLSWQDMELQAMGAVHYLGRDPSPQNIASSLEAACKLQVNSFSRLDPDAEQTGLYMHPGLAMVNHSCTPNAYVQFIGRKALLKAYRPIEKDEEVTISYIACELHRSHRQRMLKERYHFQCTCPRCKDDLDVYQVCQAYPRLELNRLSLTPELDIFRNPAASGSFSSNGTLQRLAEEIIMPCSRPLGNMDFGERAKVLGNRWEKCAPLRQANLYAIEPLPRVLSEAAVYFTEQGMFSHSLAIFCFLAVNCDPFQYPMPFHPQRVKGMLGVGKLISNVGQGYATSDAAQGATMKTGPLESRIKQVFDAIDPLTLGQATLMLGVWWGPKAHSEGWQTYQEALEVLKDLETFPGRDDEKKMLSLWLKGGQDIEAQLFFEHSVLKPVQEFARLTLDIMDTEFGTNRSLVGRT</sequence>
<evidence type="ECO:0000259" key="6">
    <source>
        <dbReference type="PROSITE" id="PS50280"/>
    </source>
</evidence>
<keyword evidence="9" id="KW-1185">Reference proteome</keyword>
<organism evidence="8 9">
    <name type="scientific">Apiospora arundinis</name>
    <dbReference type="NCBI Taxonomy" id="335852"/>
    <lineage>
        <taxon>Eukaryota</taxon>
        <taxon>Fungi</taxon>
        <taxon>Dikarya</taxon>
        <taxon>Ascomycota</taxon>
        <taxon>Pezizomycotina</taxon>
        <taxon>Sordariomycetes</taxon>
        <taxon>Xylariomycetidae</taxon>
        <taxon>Amphisphaeriales</taxon>
        <taxon>Apiosporaceae</taxon>
        <taxon>Apiospora</taxon>
    </lineage>
</organism>
<feature type="region of interest" description="Disordered" evidence="5">
    <location>
        <begin position="128"/>
        <end position="150"/>
    </location>
</feature>
<dbReference type="Gene3D" id="1.10.220.160">
    <property type="match status" value="1"/>
</dbReference>
<dbReference type="PANTHER" id="PTHR12197:SF251">
    <property type="entry name" value="EG:BACR7C10.4 PROTEIN"/>
    <property type="match status" value="1"/>
</dbReference>
<feature type="compositionally biased region" description="Polar residues" evidence="5">
    <location>
        <begin position="1"/>
        <end position="10"/>
    </location>
</feature>
<reference evidence="8 9" key="1">
    <citation type="journal article" date="2024" name="IMA Fungus">
        <title>Apiospora arundinis, a panoply of carbohydrate-active enzymes and secondary metabolites.</title>
        <authorList>
            <person name="Sorensen T."/>
            <person name="Petersen C."/>
            <person name="Muurmann A.T."/>
            <person name="Christiansen J.V."/>
            <person name="Brundto M.L."/>
            <person name="Overgaard C.K."/>
            <person name="Boysen A.T."/>
            <person name="Wollenberg R.D."/>
            <person name="Larsen T.O."/>
            <person name="Sorensen J.L."/>
            <person name="Nielsen K.L."/>
            <person name="Sondergaard T.E."/>
        </authorList>
    </citation>
    <scope>NUCLEOTIDE SEQUENCE [LARGE SCALE GENOMIC DNA]</scope>
    <source>
        <strain evidence="8 9">AAU 773</strain>
    </source>
</reference>
<evidence type="ECO:0000256" key="2">
    <source>
        <dbReference type="ARBA" id="ARBA00022771"/>
    </source>
</evidence>
<feature type="domain" description="MYND-type" evidence="7">
    <location>
        <begin position="54"/>
        <end position="94"/>
    </location>
</feature>
<name>A0ABR2J9Z5_9PEZI</name>
<comment type="caution">
    <text evidence="8">The sequence shown here is derived from an EMBL/GenBank/DDBJ whole genome shotgun (WGS) entry which is preliminary data.</text>
</comment>
<dbReference type="PROSITE" id="PS50280">
    <property type="entry name" value="SET"/>
    <property type="match status" value="1"/>
</dbReference>
<evidence type="ECO:0000259" key="7">
    <source>
        <dbReference type="PROSITE" id="PS50865"/>
    </source>
</evidence>
<evidence type="ECO:0000256" key="4">
    <source>
        <dbReference type="PROSITE-ProRule" id="PRU00134"/>
    </source>
</evidence>
<evidence type="ECO:0000256" key="1">
    <source>
        <dbReference type="ARBA" id="ARBA00022723"/>
    </source>
</evidence>
<dbReference type="Proteomes" id="UP001390339">
    <property type="component" value="Unassembled WGS sequence"/>
</dbReference>
<gene>
    <name evidence="8" type="ORF">PGQ11_004589</name>
</gene>
<keyword evidence="1" id="KW-0479">Metal-binding</keyword>
<keyword evidence="3" id="KW-0862">Zinc</keyword>
<evidence type="ECO:0000313" key="9">
    <source>
        <dbReference type="Proteomes" id="UP001390339"/>
    </source>
</evidence>
<accession>A0ABR2J9Z5</accession>
<dbReference type="Gene3D" id="6.10.140.2220">
    <property type="match status" value="1"/>
</dbReference>
<dbReference type="Gene3D" id="2.170.270.10">
    <property type="entry name" value="SET domain"/>
    <property type="match status" value="1"/>
</dbReference>
<dbReference type="Pfam" id="PF00856">
    <property type="entry name" value="SET"/>
    <property type="match status" value="1"/>
</dbReference>
<feature type="domain" description="SET" evidence="6">
    <location>
        <begin position="6"/>
        <end position="253"/>
    </location>
</feature>
<dbReference type="InterPro" id="IPR002893">
    <property type="entry name" value="Znf_MYND"/>
</dbReference>